<comment type="function">
    <text evidence="2">Catalyzes the methylthiolation of N6-threonylcarbamoyladenosine (t(6)A), leading to the formation of 2-methylthio-N6-threonylcarbamoyladenosine (ms(2)t(6)A) at position 37 in tRNAs that read codons beginning with adenine.</text>
</comment>
<keyword evidence="5" id="KW-0963">Cytoplasm</keyword>
<dbReference type="InterPro" id="IPR038135">
    <property type="entry name" value="Methylthiotransferase_N_sf"/>
</dbReference>
<comment type="cofactor">
    <cofactor evidence="1">
        <name>[4Fe-4S] cluster</name>
        <dbReference type="ChEBI" id="CHEBI:49883"/>
    </cofactor>
</comment>
<sequence length="510" mass="58168">MRKAALHNLGCKVNAYETAAMQEMLEGAGYEIVPFQEQADLYIINTCTVTNIADRKSRQMLHRARKMNPKAVVVAAGCYVQAQEEEHHPADPSVDIVIGNNRKKDLLQILDEYMQGRETEKKWNPESEKPLPSGQQEEAAQESEPENSRAFARQEKAAGGRKNGAVQRSILLSRVIDINHTKEYEELHLTRPGEHTRAYIKVQDGCNQFCSYCIIPFARGRVRSRSMESVVEEVRGLARNGYREVVLTGIHLSSYGMDFRQAAQNREKTESSGGMNIEETEGSRAGWEGADLLSLIRAVHEVDGIWRIRLGSLEPRIITEEFVRTAAGLEKLCPHFHLSLQSGCDATLKRMNRRYTTEEYYEKCCLLRKYFQNPALTTDIIVGFPGETEEEFAASMEFADKVDFYETHIFKYSRREGTKAAAMADQIPESVKAERSQRMIELGKQKQAAYERSFLGQEVEVLLEEQMETGGRKYQVGHTREYLKIALETEENLQNCIRKIRITDDLQIIH</sequence>
<evidence type="ECO:0000259" key="18">
    <source>
        <dbReference type="PROSITE" id="PS51918"/>
    </source>
</evidence>
<dbReference type="SFLD" id="SFLDG01082">
    <property type="entry name" value="B12-binding_domain_containing"/>
    <property type="match status" value="1"/>
</dbReference>
<dbReference type="EC" id="2.8.4.5" evidence="3"/>
<evidence type="ECO:0000259" key="17">
    <source>
        <dbReference type="PROSITE" id="PS51449"/>
    </source>
</evidence>
<dbReference type="PROSITE" id="PS51918">
    <property type="entry name" value="RADICAL_SAM"/>
    <property type="match status" value="1"/>
</dbReference>
<evidence type="ECO:0000256" key="6">
    <source>
        <dbReference type="ARBA" id="ARBA00022679"/>
    </source>
</evidence>
<accession>A0A426DIH4</accession>
<dbReference type="SFLD" id="SFLDF00295">
    <property type="entry name" value="threonylcarbamoyladenosine_tRN"/>
    <property type="match status" value="1"/>
</dbReference>
<dbReference type="SFLD" id="SFLDS00029">
    <property type="entry name" value="Radical_SAM"/>
    <property type="match status" value="1"/>
</dbReference>
<evidence type="ECO:0000256" key="15">
    <source>
        <dbReference type="ARBA" id="ARBA00069898"/>
    </source>
</evidence>
<dbReference type="InterPro" id="IPR005839">
    <property type="entry name" value="Methylthiotransferase"/>
</dbReference>
<evidence type="ECO:0000313" key="20">
    <source>
        <dbReference type="Proteomes" id="UP000274920"/>
    </source>
</evidence>
<dbReference type="Gene3D" id="3.40.50.12160">
    <property type="entry name" value="Methylthiotransferase, N-terminal domain"/>
    <property type="match status" value="1"/>
</dbReference>
<feature type="domain" description="Radical SAM core" evidence="18">
    <location>
        <begin position="192"/>
        <end position="449"/>
    </location>
</feature>
<dbReference type="NCBIfam" id="TIGR00089">
    <property type="entry name" value="MiaB/RimO family radical SAM methylthiotransferase"/>
    <property type="match status" value="1"/>
</dbReference>
<dbReference type="Gene3D" id="3.80.30.20">
    <property type="entry name" value="tm_1862 like domain"/>
    <property type="match status" value="1"/>
</dbReference>
<evidence type="ECO:0000256" key="12">
    <source>
        <dbReference type="ARBA" id="ARBA00031213"/>
    </source>
</evidence>
<keyword evidence="9" id="KW-0479">Metal-binding</keyword>
<comment type="similarity">
    <text evidence="14">Belongs to the methylthiotransferase family. MtaB subfamily.</text>
</comment>
<dbReference type="GO" id="GO:0046872">
    <property type="term" value="F:metal ion binding"/>
    <property type="evidence" value="ECO:0007669"/>
    <property type="project" value="UniProtKB-KW"/>
</dbReference>
<dbReference type="EMBL" id="RHJS01000002">
    <property type="protein sequence ID" value="RRK32649.1"/>
    <property type="molecule type" value="Genomic_DNA"/>
</dbReference>
<dbReference type="GO" id="GO:0035597">
    <property type="term" value="F:tRNA-2-methylthio-N(6)-dimethylallyladenosine(37) synthase activity"/>
    <property type="evidence" value="ECO:0007669"/>
    <property type="project" value="TreeGrafter"/>
</dbReference>
<dbReference type="SMART" id="SM00729">
    <property type="entry name" value="Elp3"/>
    <property type="match status" value="1"/>
</dbReference>
<dbReference type="PROSITE" id="PS01278">
    <property type="entry name" value="MTTASE_RADICAL"/>
    <property type="match status" value="1"/>
</dbReference>
<gene>
    <name evidence="19" type="ORF">EBB54_15745</name>
</gene>
<dbReference type="FunFam" id="3.40.50.12160:FF:000004">
    <property type="entry name" value="Threonylcarbamoyladenosine tRNA methylthiotransferase MtaB"/>
    <property type="match status" value="1"/>
</dbReference>
<evidence type="ECO:0000256" key="1">
    <source>
        <dbReference type="ARBA" id="ARBA00001966"/>
    </source>
</evidence>
<dbReference type="PROSITE" id="PS51449">
    <property type="entry name" value="MTTASE_N"/>
    <property type="match status" value="1"/>
</dbReference>
<feature type="compositionally biased region" description="Basic and acidic residues" evidence="16">
    <location>
        <begin position="118"/>
        <end position="129"/>
    </location>
</feature>
<keyword evidence="10" id="KW-0408">Iron</keyword>
<dbReference type="GO" id="GO:0005829">
    <property type="term" value="C:cytosol"/>
    <property type="evidence" value="ECO:0007669"/>
    <property type="project" value="TreeGrafter"/>
</dbReference>
<evidence type="ECO:0000256" key="14">
    <source>
        <dbReference type="ARBA" id="ARBA00061574"/>
    </source>
</evidence>
<keyword evidence="4" id="KW-0004">4Fe-4S</keyword>
<keyword evidence="8" id="KW-0819">tRNA processing</keyword>
<reference evidence="19" key="1">
    <citation type="submission" date="2018-10" db="EMBL/GenBank/DDBJ databases">
        <title>Schaedlerella arabinophila gen. nov. sp. nov., isolated from the mouse intestinal tract and comparative analysis with the genome of the closely related altered Schaedler flora strain ASF502.</title>
        <authorList>
            <person name="Miyake S."/>
            <person name="Soh M."/>
            <person name="Seedorf H."/>
        </authorList>
    </citation>
    <scope>NUCLEOTIDE SEQUENCE [LARGE SCALE GENOMIC DNA]</scope>
    <source>
        <strain evidence="19">DSM 106076</strain>
    </source>
</reference>
<evidence type="ECO:0000256" key="5">
    <source>
        <dbReference type="ARBA" id="ARBA00022490"/>
    </source>
</evidence>
<dbReference type="GO" id="GO:0035598">
    <property type="term" value="F:tRNA (N(6)-L-threonylcarbamoyladenosine(37)-C(2))-methylthiotransferase activity"/>
    <property type="evidence" value="ECO:0007669"/>
    <property type="project" value="UniProtKB-EC"/>
</dbReference>
<dbReference type="Pfam" id="PF00919">
    <property type="entry name" value="UPF0004"/>
    <property type="match status" value="1"/>
</dbReference>
<dbReference type="Pfam" id="PF04055">
    <property type="entry name" value="Radical_SAM"/>
    <property type="match status" value="1"/>
</dbReference>
<dbReference type="SUPFAM" id="SSF102114">
    <property type="entry name" value="Radical SAM enzymes"/>
    <property type="match status" value="1"/>
</dbReference>
<evidence type="ECO:0000256" key="11">
    <source>
        <dbReference type="ARBA" id="ARBA00023014"/>
    </source>
</evidence>
<dbReference type="RefSeq" id="WP_125128102.1">
    <property type="nucleotide sequence ID" value="NZ_RHJS01000002.1"/>
</dbReference>
<dbReference type="InterPro" id="IPR007197">
    <property type="entry name" value="rSAM"/>
</dbReference>
<feature type="domain" description="MTTase N-terminal" evidence="17">
    <location>
        <begin position="2"/>
        <end position="115"/>
    </location>
</feature>
<keyword evidence="20" id="KW-1185">Reference proteome</keyword>
<evidence type="ECO:0000256" key="4">
    <source>
        <dbReference type="ARBA" id="ARBA00022485"/>
    </source>
</evidence>
<evidence type="ECO:0000256" key="7">
    <source>
        <dbReference type="ARBA" id="ARBA00022691"/>
    </source>
</evidence>
<evidence type="ECO:0000256" key="9">
    <source>
        <dbReference type="ARBA" id="ARBA00022723"/>
    </source>
</evidence>
<dbReference type="PANTHER" id="PTHR43020">
    <property type="entry name" value="CDK5 REGULATORY SUBUNIT-ASSOCIATED PROTEIN 1"/>
    <property type="match status" value="1"/>
</dbReference>
<dbReference type="InterPro" id="IPR006638">
    <property type="entry name" value="Elp3/MiaA/NifB-like_rSAM"/>
</dbReference>
<keyword evidence="6 19" id="KW-0808">Transferase</keyword>
<comment type="caution">
    <text evidence="19">The sequence shown here is derived from an EMBL/GenBank/DDBJ whole genome shotgun (WGS) entry which is preliminary data.</text>
</comment>
<name>A0A426DIH4_9FIRM</name>
<proteinExistence type="inferred from homology"/>
<protein>
    <recommendedName>
        <fullName evidence="15">Threonylcarbamoyladenosine tRNA methylthiotransferase MtaB</fullName>
        <ecNumber evidence="3">2.8.4.5</ecNumber>
    </recommendedName>
    <alternativeName>
        <fullName evidence="12">tRNA-t(6)A37 methylthiotransferase</fullName>
    </alternativeName>
</protein>
<evidence type="ECO:0000256" key="16">
    <source>
        <dbReference type="SAM" id="MobiDB-lite"/>
    </source>
</evidence>
<evidence type="ECO:0000256" key="3">
    <source>
        <dbReference type="ARBA" id="ARBA00013273"/>
    </source>
</evidence>
<dbReference type="Proteomes" id="UP000274920">
    <property type="component" value="Unassembled WGS sequence"/>
</dbReference>
<evidence type="ECO:0000256" key="8">
    <source>
        <dbReference type="ARBA" id="ARBA00022694"/>
    </source>
</evidence>
<organism evidence="19 20">
    <name type="scientific">Schaedlerella arabinosiphila</name>
    <dbReference type="NCBI Taxonomy" id="2044587"/>
    <lineage>
        <taxon>Bacteria</taxon>
        <taxon>Bacillati</taxon>
        <taxon>Bacillota</taxon>
        <taxon>Clostridia</taxon>
        <taxon>Lachnospirales</taxon>
        <taxon>Lachnospiraceae</taxon>
        <taxon>Schaedlerella</taxon>
    </lineage>
</organism>
<dbReference type="InterPro" id="IPR013848">
    <property type="entry name" value="Methylthiotransferase_N"/>
</dbReference>
<evidence type="ECO:0000256" key="10">
    <source>
        <dbReference type="ARBA" id="ARBA00023004"/>
    </source>
</evidence>
<dbReference type="GO" id="GO:0051539">
    <property type="term" value="F:4 iron, 4 sulfur cluster binding"/>
    <property type="evidence" value="ECO:0007669"/>
    <property type="project" value="UniProtKB-KW"/>
</dbReference>
<feature type="region of interest" description="Disordered" evidence="16">
    <location>
        <begin position="118"/>
        <end position="163"/>
    </location>
</feature>
<dbReference type="InterPro" id="IPR023404">
    <property type="entry name" value="rSAM_horseshoe"/>
</dbReference>
<dbReference type="PANTHER" id="PTHR43020:SF2">
    <property type="entry name" value="MITOCHONDRIAL TRNA METHYLTHIOTRANSFERASE CDK5RAP1"/>
    <property type="match status" value="1"/>
</dbReference>
<dbReference type="FunFam" id="3.80.30.20:FF:000001">
    <property type="entry name" value="tRNA-2-methylthio-N(6)-dimethylallyladenosine synthase 2"/>
    <property type="match status" value="1"/>
</dbReference>
<evidence type="ECO:0000256" key="13">
    <source>
        <dbReference type="ARBA" id="ARBA00051661"/>
    </source>
</evidence>
<evidence type="ECO:0000256" key="2">
    <source>
        <dbReference type="ARBA" id="ARBA00002399"/>
    </source>
</evidence>
<dbReference type="SFLD" id="SFLDG01061">
    <property type="entry name" value="methylthiotransferase"/>
    <property type="match status" value="1"/>
</dbReference>
<dbReference type="AlphaFoldDB" id="A0A426DIH4"/>
<keyword evidence="7" id="KW-0949">S-adenosyl-L-methionine</keyword>
<dbReference type="InterPro" id="IPR058240">
    <property type="entry name" value="rSAM_sf"/>
</dbReference>
<dbReference type="InterPro" id="IPR034557">
    <property type="entry name" value="ThrcA_tRNA_MEthiotransferase"/>
</dbReference>
<keyword evidence="11" id="KW-0411">Iron-sulfur</keyword>
<dbReference type="InterPro" id="IPR020612">
    <property type="entry name" value="Methylthiotransferase_CS"/>
</dbReference>
<evidence type="ECO:0000313" key="19">
    <source>
        <dbReference type="EMBL" id="RRK32649.1"/>
    </source>
</evidence>
<comment type="catalytic activity">
    <reaction evidence="13">
        <text>N(6)-L-threonylcarbamoyladenosine(37) in tRNA + (sulfur carrier)-SH + AH2 + 2 S-adenosyl-L-methionine = 2-methylsulfanyl-N(6)-L-threonylcarbamoyladenosine(37) in tRNA + (sulfur carrier)-H + 5'-deoxyadenosine + L-methionine + A + S-adenosyl-L-homocysteine + 2 H(+)</text>
        <dbReference type="Rhea" id="RHEA:37075"/>
        <dbReference type="Rhea" id="RHEA-COMP:10163"/>
        <dbReference type="Rhea" id="RHEA-COMP:11092"/>
        <dbReference type="Rhea" id="RHEA-COMP:14737"/>
        <dbReference type="Rhea" id="RHEA-COMP:14739"/>
        <dbReference type="ChEBI" id="CHEBI:13193"/>
        <dbReference type="ChEBI" id="CHEBI:15378"/>
        <dbReference type="ChEBI" id="CHEBI:17319"/>
        <dbReference type="ChEBI" id="CHEBI:17499"/>
        <dbReference type="ChEBI" id="CHEBI:29917"/>
        <dbReference type="ChEBI" id="CHEBI:57844"/>
        <dbReference type="ChEBI" id="CHEBI:57856"/>
        <dbReference type="ChEBI" id="CHEBI:59789"/>
        <dbReference type="ChEBI" id="CHEBI:64428"/>
        <dbReference type="ChEBI" id="CHEBI:74418"/>
        <dbReference type="ChEBI" id="CHEBI:74420"/>
        <dbReference type="EC" id="2.8.4.5"/>
    </reaction>
</comment>